<dbReference type="Proteomes" id="UP001205063">
    <property type="component" value="Unassembled WGS sequence"/>
</dbReference>
<accession>A0AAW5KB05</accession>
<protein>
    <submittedName>
        <fullName evidence="1">Uncharacterized protein</fullName>
    </submittedName>
</protein>
<comment type="caution">
    <text evidence="1">The sequence shown here is derived from an EMBL/GenBank/DDBJ whole genome shotgun (WGS) entry which is preliminary data.</text>
</comment>
<sequence length="77" mass="8081">MKGTLRTGPEGTRCYLPARWERGMPAVHLLDGKIVEGMLPELLAGLEGEGAPCPPWPWCCTAPGTGTTTTPPGPPPT</sequence>
<gene>
    <name evidence="1" type="ORF">NE646_10655</name>
</gene>
<dbReference type="EMBL" id="JANGAB010000006">
    <property type="protein sequence ID" value="MCQ4950121.1"/>
    <property type="molecule type" value="Genomic_DNA"/>
</dbReference>
<proteinExistence type="predicted"/>
<organism evidence="1 2">
    <name type="scientific">Bittarella massiliensis</name>
    <name type="common">ex Durand et al. 2017</name>
    <dbReference type="NCBI Taxonomy" id="1720313"/>
    <lineage>
        <taxon>Bacteria</taxon>
        <taxon>Bacillati</taxon>
        <taxon>Bacillota</taxon>
        <taxon>Clostridia</taxon>
        <taxon>Eubacteriales</taxon>
        <taxon>Oscillospiraceae</taxon>
        <taxon>Bittarella (ex Durand et al. 2017)</taxon>
    </lineage>
</organism>
<name>A0AAW5KB05_9FIRM</name>
<dbReference type="AlphaFoldDB" id="A0AAW5KB05"/>
<reference evidence="1" key="1">
    <citation type="submission" date="2022-06" db="EMBL/GenBank/DDBJ databases">
        <title>Isolation of gut microbiota from human fecal samples.</title>
        <authorList>
            <person name="Pamer E.G."/>
            <person name="Barat B."/>
            <person name="Waligurski E."/>
            <person name="Medina S."/>
            <person name="Paddock L."/>
            <person name="Mostad J."/>
        </authorList>
    </citation>
    <scope>NUCLEOTIDE SEQUENCE</scope>
    <source>
        <strain evidence="1">DFI.7.96</strain>
    </source>
</reference>
<evidence type="ECO:0000313" key="2">
    <source>
        <dbReference type="Proteomes" id="UP001205063"/>
    </source>
</evidence>
<evidence type="ECO:0000313" key="1">
    <source>
        <dbReference type="EMBL" id="MCQ4950121.1"/>
    </source>
</evidence>